<feature type="chain" id="PRO_5040493917" description="DUF19 domain-containing protein" evidence="1">
    <location>
        <begin position="17"/>
        <end position="145"/>
    </location>
</feature>
<dbReference type="Proteomes" id="UP001152747">
    <property type="component" value="Unassembled WGS sequence"/>
</dbReference>
<reference evidence="2" key="1">
    <citation type="submission" date="2022-11" db="EMBL/GenBank/DDBJ databases">
        <authorList>
            <person name="Kikuchi T."/>
        </authorList>
    </citation>
    <scope>NUCLEOTIDE SEQUENCE</scope>
    <source>
        <strain evidence="2">PS1010</strain>
    </source>
</reference>
<dbReference type="EMBL" id="CANHGI010000002">
    <property type="protein sequence ID" value="CAI5442591.1"/>
    <property type="molecule type" value="Genomic_DNA"/>
</dbReference>
<keyword evidence="1" id="KW-0732">Signal</keyword>
<organism evidence="2 3">
    <name type="scientific">Caenorhabditis angaria</name>
    <dbReference type="NCBI Taxonomy" id="860376"/>
    <lineage>
        <taxon>Eukaryota</taxon>
        <taxon>Metazoa</taxon>
        <taxon>Ecdysozoa</taxon>
        <taxon>Nematoda</taxon>
        <taxon>Chromadorea</taxon>
        <taxon>Rhabditida</taxon>
        <taxon>Rhabditina</taxon>
        <taxon>Rhabditomorpha</taxon>
        <taxon>Rhabditoidea</taxon>
        <taxon>Rhabditidae</taxon>
        <taxon>Peloderinae</taxon>
        <taxon>Caenorhabditis</taxon>
    </lineage>
</organism>
<accession>A0A9P1ICL5</accession>
<keyword evidence="3" id="KW-1185">Reference proteome</keyword>
<proteinExistence type="predicted"/>
<gene>
    <name evidence="2" type="ORF">CAMP_LOCUS5228</name>
</gene>
<feature type="signal peptide" evidence="1">
    <location>
        <begin position="1"/>
        <end position="16"/>
    </location>
</feature>
<protein>
    <recommendedName>
        <fullName evidence="4">DUF19 domain-containing protein</fullName>
    </recommendedName>
</protein>
<evidence type="ECO:0008006" key="4">
    <source>
        <dbReference type="Google" id="ProtNLM"/>
    </source>
</evidence>
<name>A0A9P1ICL5_9PELO</name>
<dbReference type="AlphaFoldDB" id="A0A9P1ICL5"/>
<comment type="caution">
    <text evidence="2">The sequence shown here is derived from an EMBL/GenBank/DDBJ whole genome shotgun (WGS) entry which is preliminary data.</text>
</comment>
<evidence type="ECO:0000313" key="3">
    <source>
        <dbReference type="Proteomes" id="UP001152747"/>
    </source>
</evidence>
<evidence type="ECO:0000313" key="2">
    <source>
        <dbReference type="EMBL" id="CAI5442591.1"/>
    </source>
</evidence>
<evidence type="ECO:0000256" key="1">
    <source>
        <dbReference type="SAM" id="SignalP"/>
    </source>
</evidence>
<sequence length="145" mass="17148">MLIIFIVVHFISEINANSKRLQYSNPCVKLMRCVTHTRSMKENYQSAKAELILLNSEYRLCRTQINATKESCSIKSEKMFELFNQIRTIPQFDCGVKKVKNEEEKQRKINRYNLCVSDRSKSFLNVYQNPLSLFDCECIQLRYTD</sequence>